<keyword evidence="1" id="KW-0472">Membrane</keyword>
<reference evidence="2 3" key="1">
    <citation type="submission" date="2016-11" db="EMBL/GenBank/DDBJ databases">
        <authorList>
            <person name="Jaros S."/>
            <person name="Januszkiewicz K."/>
            <person name="Wedrychowicz H."/>
        </authorList>
    </citation>
    <scope>NUCLEOTIDE SEQUENCE [LARGE SCALE GENOMIC DNA]</scope>
    <source>
        <strain evidence="2 3">DSM 43832</strain>
    </source>
</reference>
<feature type="transmembrane region" description="Helical" evidence="1">
    <location>
        <begin position="236"/>
        <end position="256"/>
    </location>
</feature>
<keyword evidence="1" id="KW-1133">Transmembrane helix</keyword>
<feature type="transmembrane region" description="Helical" evidence="1">
    <location>
        <begin position="205"/>
        <end position="224"/>
    </location>
</feature>
<dbReference type="AlphaFoldDB" id="A0A1M6SE63"/>
<keyword evidence="1" id="KW-0812">Transmembrane</keyword>
<dbReference type="EMBL" id="FRAP01000006">
    <property type="protein sequence ID" value="SHK42847.1"/>
    <property type="molecule type" value="Genomic_DNA"/>
</dbReference>
<organism evidence="2 3">
    <name type="scientific">Pseudonocardia thermophila</name>
    <dbReference type="NCBI Taxonomy" id="1848"/>
    <lineage>
        <taxon>Bacteria</taxon>
        <taxon>Bacillati</taxon>
        <taxon>Actinomycetota</taxon>
        <taxon>Actinomycetes</taxon>
        <taxon>Pseudonocardiales</taxon>
        <taxon>Pseudonocardiaceae</taxon>
        <taxon>Pseudonocardia</taxon>
    </lineage>
</organism>
<evidence type="ECO:0000313" key="3">
    <source>
        <dbReference type="Proteomes" id="UP000184363"/>
    </source>
</evidence>
<dbReference type="STRING" id="1848.SAMN05443637_10689"/>
<name>A0A1M6SE63_PSETH</name>
<dbReference type="PANTHER" id="PTHR35007:SF4">
    <property type="entry name" value="CONSERVED TRANSMEMBRANE PROTEIN-RELATED"/>
    <property type="match status" value="1"/>
</dbReference>
<accession>A0A1M6SE63</accession>
<dbReference type="RefSeq" id="WP_084754666.1">
    <property type="nucleotide sequence ID" value="NZ_CALGVN010000039.1"/>
</dbReference>
<dbReference type="PANTHER" id="PTHR35007">
    <property type="entry name" value="INTEGRAL MEMBRANE PROTEIN-RELATED"/>
    <property type="match status" value="1"/>
</dbReference>
<feature type="transmembrane region" description="Helical" evidence="1">
    <location>
        <begin position="48"/>
        <end position="72"/>
    </location>
</feature>
<dbReference type="Proteomes" id="UP000184363">
    <property type="component" value="Unassembled WGS sequence"/>
</dbReference>
<gene>
    <name evidence="2" type="ORF">SAMN05443637_10689</name>
</gene>
<proteinExistence type="predicted"/>
<protein>
    <submittedName>
        <fullName evidence="2">Tight adherence protein B</fullName>
    </submittedName>
</protein>
<keyword evidence="3" id="KW-1185">Reference proteome</keyword>
<sequence length="266" mass="26402">MIAVALLCLAGAGLLLPAGPGRLAAVLPTERARGRPHLRLARLTPVLAGTLAGLVAAGPGGAIAGTVVAAVVRRRRAAARADTAAAAVTEQLAESIGRISEELRAGGHPAAALAGVAADGPLARDVLTAPVTAAALGDDVAGALRRGAEAHPAVADDLHRMAAAWTLAERHGVPLAELLGGVRAQMRWRVRFGASMRAQLAGPRATATVLTCLPALGLGLGQLLGADPLAVLRGGLAGQALVVVGVGLAAAGALWSDRIVDAAVPR</sequence>
<evidence type="ECO:0000256" key="1">
    <source>
        <dbReference type="SAM" id="Phobius"/>
    </source>
</evidence>
<dbReference type="OrthoDB" id="3712305at2"/>
<evidence type="ECO:0000313" key="2">
    <source>
        <dbReference type="EMBL" id="SHK42847.1"/>
    </source>
</evidence>